<sequence length="179" mass="20062">MYATPYLSQPQISHSSIPSLHEYQSHMDHQTLYVPQIAYHSPSVSTQPMTEFPQLDSGLSVPMFSQVDDPIASLNKAMDFLSAVAASRYPSTNNKLRTFSNPRNQATIQDDRLLCNKFKGGKDKVMLVLAIRVMLLVMREIVQEDRQKLLNVIIVKTEDLNAYDSDRDDVSKAKGGSDG</sequence>
<name>A0A699JGB9_TANCI</name>
<proteinExistence type="predicted"/>
<evidence type="ECO:0000313" key="1">
    <source>
        <dbReference type="EMBL" id="GFA32300.1"/>
    </source>
</evidence>
<organism evidence="1">
    <name type="scientific">Tanacetum cinerariifolium</name>
    <name type="common">Dalmatian daisy</name>
    <name type="synonym">Chrysanthemum cinerariifolium</name>
    <dbReference type="NCBI Taxonomy" id="118510"/>
    <lineage>
        <taxon>Eukaryota</taxon>
        <taxon>Viridiplantae</taxon>
        <taxon>Streptophyta</taxon>
        <taxon>Embryophyta</taxon>
        <taxon>Tracheophyta</taxon>
        <taxon>Spermatophyta</taxon>
        <taxon>Magnoliopsida</taxon>
        <taxon>eudicotyledons</taxon>
        <taxon>Gunneridae</taxon>
        <taxon>Pentapetalae</taxon>
        <taxon>asterids</taxon>
        <taxon>campanulids</taxon>
        <taxon>Asterales</taxon>
        <taxon>Asteraceae</taxon>
        <taxon>Asteroideae</taxon>
        <taxon>Anthemideae</taxon>
        <taxon>Anthemidinae</taxon>
        <taxon>Tanacetum</taxon>
    </lineage>
</organism>
<reference evidence="1" key="1">
    <citation type="journal article" date="2019" name="Sci. Rep.">
        <title>Draft genome of Tanacetum cinerariifolium, the natural source of mosquito coil.</title>
        <authorList>
            <person name="Yamashiro T."/>
            <person name="Shiraishi A."/>
            <person name="Satake H."/>
            <person name="Nakayama K."/>
        </authorList>
    </citation>
    <scope>NUCLEOTIDE SEQUENCE</scope>
</reference>
<accession>A0A699JGB9</accession>
<dbReference type="EMBL" id="BKCJ010404458">
    <property type="protein sequence ID" value="GFA32300.1"/>
    <property type="molecule type" value="Genomic_DNA"/>
</dbReference>
<protein>
    <submittedName>
        <fullName evidence="1">Uncharacterized protein</fullName>
    </submittedName>
</protein>
<comment type="caution">
    <text evidence="1">The sequence shown here is derived from an EMBL/GenBank/DDBJ whole genome shotgun (WGS) entry which is preliminary data.</text>
</comment>
<gene>
    <name evidence="1" type="ORF">Tci_604272</name>
</gene>
<dbReference type="AlphaFoldDB" id="A0A699JGB9"/>